<reference evidence="1 2" key="1">
    <citation type="submission" date="2014-11" db="EMBL/GenBank/DDBJ databases">
        <title>Genome sequence of Flavihumibacter solisilvae 3-3.</title>
        <authorList>
            <person name="Zhou G."/>
            <person name="Li M."/>
            <person name="Wang G."/>
        </authorList>
    </citation>
    <scope>NUCLEOTIDE SEQUENCE [LARGE SCALE GENOMIC DNA]</scope>
    <source>
        <strain evidence="1 2">3-3</strain>
    </source>
</reference>
<dbReference type="EMBL" id="JSVC01000010">
    <property type="protein sequence ID" value="KIC94769.1"/>
    <property type="molecule type" value="Genomic_DNA"/>
</dbReference>
<comment type="caution">
    <text evidence="1">The sequence shown here is derived from an EMBL/GenBank/DDBJ whole genome shotgun (WGS) entry which is preliminary data.</text>
</comment>
<dbReference type="Proteomes" id="UP000031408">
    <property type="component" value="Unassembled WGS sequence"/>
</dbReference>
<evidence type="ECO:0000313" key="2">
    <source>
        <dbReference type="Proteomes" id="UP000031408"/>
    </source>
</evidence>
<evidence type="ECO:0000313" key="1">
    <source>
        <dbReference type="EMBL" id="KIC94769.1"/>
    </source>
</evidence>
<name>A0A0C1IWA9_9BACT</name>
<organism evidence="1 2">
    <name type="scientific">Flavihumibacter solisilvae</name>
    <dbReference type="NCBI Taxonomy" id="1349421"/>
    <lineage>
        <taxon>Bacteria</taxon>
        <taxon>Pseudomonadati</taxon>
        <taxon>Bacteroidota</taxon>
        <taxon>Chitinophagia</taxon>
        <taxon>Chitinophagales</taxon>
        <taxon>Chitinophagaceae</taxon>
        <taxon>Flavihumibacter</taxon>
    </lineage>
</organism>
<accession>A0A0C1IWA9</accession>
<keyword evidence="2" id="KW-1185">Reference proteome</keyword>
<proteinExistence type="predicted"/>
<gene>
    <name evidence="1" type="ORF">OI18_09850</name>
</gene>
<protein>
    <submittedName>
        <fullName evidence="1">Uncharacterized protein</fullName>
    </submittedName>
</protein>
<sequence>MFLLASCRREDVRPGEQIDESYWLNQERGVVAYSDYTCDYFIIETFNGFTVMRSWGGFTPLRGSVLYGSFSRIGNRTFYNRSEGYLVQGDVRDYWLSYYEAIDQMDWYCSDGY</sequence>
<dbReference type="AlphaFoldDB" id="A0A0C1IWA9"/>